<dbReference type="InterPro" id="IPR013022">
    <property type="entry name" value="Xyl_isomerase-like_TIM-brl"/>
</dbReference>
<dbReference type="STRING" id="1450537.A0A395HLB1"/>
<dbReference type="OrthoDB" id="5360893at2759"/>
<dbReference type="RefSeq" id="XP_025547169.1">
    <property type="nucleotide sequence ID" value="XM_025698646.1"/>
</dbReference>
<reference evidence="2 3" key="1">
    <citation type="submission" date="2018-02" db="EMBL/GenBank/DDBJ databases">
        <title>The genomes of Aspergillus section Nigri reveals drivers in fungal speciation.</title>
        <authorList>
            <consortium name="DOE Joint Genome Institute"/>
            <person name="Vesth T.C."/>
            <person name="Nybo J."/>
            <person name="Theobald S."/>
            <person name="Brandl J."/>
            <person name="Frisvad J.C."/>
            <person name="Nielsen K.F."/>
            <person name="Lyhne E.K."/>
            <person name="Kogle M.E."/>
            <person name="Kuo A."/>
            <person name="Riley R."/>
            <person name="Clum A."/>
            <person name="Nolan M."/>
            <person name="Lipzen A."/>
            <person name="Salamov A."/>
            <person name="Henrissat B."/>
            <person name="Wiebenga A."/>
            <person name="De vries R.P."/>
            <person name="Grigoriev I.V."/>
            <person name="Mortensen U.H."/>
            <person name="Andersen M.R."/>
            <person name="Baker S.E."/>
        </authorList>
    </citation>
    <scope>NUCLEOTIDE SEQUENCE [LARGE SCALE GENOMIC DNA]</scope>
    <source>
        <strain evidence="2 3">CBS 101889</strain>
    </source>
</reference>
<dbReference type="EMBL" id="KZ824320">
    <property type="protein sequence ID" value="RAL08015.1"/>
    <property type="molecule type" value="Genomic_DNA"/>
</dbReference>
<dbReference type="Pfam" id="PF01261">
    <property type="entry name" value="AP_endonuc_2"/>
    <property type="match status" value="1"/>
</dbReference>
<dbReference type="VEuPathDB" id="FungiDB:BO97DRAFT_446424"/>
<evidence type="ECO:0000313" key="3">
    <source>
        <dbReference type="Proteomes" id="UP000248961"/>
    </source>
</evidence>
<dbReference type="PANTHER" id="PTHR12110">
    <property type="entry name" value="HYDROXYPYRUVATE ISOMERASE"/>
    <property type="match status" value="1"/>
</dbReference>
<dbReference type="SUPFAM" id="SSF51658">
    <property type="entry name" value="Xylose isomerase-like"/>
    <property type="match status" value="1"/>
</dbReference>
<sequence>MPPTITNPLGIATLSLGTAAHHPLPTRLRAAAAAGYTHIDLFDDCWARHLSTEHDPTIPGPDNPWTATPETLRIARELGNLARSLGLKIACTQPCREIEGHLDPSARRAALDSVAARFPFMRAFGTDLVFMCANIRMDGAVTDELEVVARDLAELGDMAREFARRDGGEVIRIGYEGLSWARRNTWRSSWEVVRAAGRENVGLVVDAFNVLAVEWADPYAGDGEGRLVKDLNVARQTVMRSMRDLVATVPGEKIFFFQVGDAQRVGLDEVRSWEVQEGTPRLLPWSRGYRLFPGERDRGAYLPVELVAAAVLATGYPGPVSLEVFNYSLHETHSSVPAEHAERGMKGLKWLLDEVQRVPAFWEDQTQE</sequence>
<dbReference type="InterPro" id="IPR036237">
    <property type="entry name" value="Xyl_isomerase-like_sf"/>
</dbReference>
<evidence type="ECO:0000259" key="1">
    <source>
        <dbReference type="Pfam" id="PF01261"/>
    </source>
</evidence>
<feature type="domain" description="Xylose isomerase-like TIM barrel" evidence="1">
    <location>
        <begin position="28"/>
        <end position="346"/>
    </location>
</feature>
<dbReference type="Gene3D" id="3.20.20.150">
    <property type="entry name" value="Divalent-metal-dependent TIM barrel enzymes"/>
    <property type="match status" value="1"/>
</dbReference>
<dbReference type="PANTHER" id="PTHR12110:SF21">
    <property type="entry name" value="XYLOSE ISOMERASE-LIKE TIM BARREL DOMAIN-CONTAINING PROTEIN"/>
    <property type="match status" value="1"/>
</dbReference>
<organism evidence="2 3">
    <name type="scientific">Aspergillus homomorphus (strain CBS 101889)</name>
    <dbReference type="NCBI Taxonomy" id="1450537"/>
    <lineage>
        <taxon>Eukaryota</taxon>
        <taxon>Fungi</taxon>
        <taxon>Dikarya</taxon>
        <taxon>Ascomycota</taxon>
        <taxon>Pezizomycotina</taxon>
        <taxon>Eurotiomycetes</taxon>
        <taxon>Eurotiomycetidae</taxon>
        <taxon>Eurotiales</taxon>
        <taxon>Aspergillaceae</taxon>
        <taxon>Aspergillus</taxon>
        <taxon>Aspergillus subgen. Circumdati</taxon>
    </lineage>
</organism>
<evidence type="ECO:0000313" key="2">
    <source>
        <dbReference type="EMBL" id="RAL08015.1"/>
    </source>
</evidence>
<dbReference type="GeneID" id="37202935"/>
<keyword evidence="3" id="KW-1185">Reference proteome</keyword>
<proteinExistence type="predicted"/>
<gene>
    <name evidence="2" type="ORF">BO97DRAFT_446424</name>
</gene>
<dbReference type="AlphaFoldDB" id="A0A395HLB1"/>
<dbReference type="InterPro" id="IPR050312">
    <property type="entry name" value="IolE/XylAMocC-like"/>
</dbReference>
<name>A0A395HLB1_ASPHC</name>
<protein>
    <submittedName>
        <fullName evidence="2">Sugar phosphate isomerase</fullName>
    </submittedName>
</protein>
<keyword evidence="2" id="KW-0413">Isomerase</keyword>
<dbReference type="Proteomes" id="UP000248961">
    <property type="component" value="Unassembled WGS sequence"/>
</dbReference>
<dbReference type="GO" id="GO:0016853">
    <property type="term" value="F:isomerase activity"/>
    <property type="evidence" value="ECO:0007669"/>
    <property type="project" value="UniProtKB-KW"/>
</dbReference>
<accession>A0A395HLB1</accession>